<organism evidence="1 2">
    <name type="scientific">Paenibacillus spongiae</name>
    <dbReference type="NCBI Taxonomy" id="2909671"/>
    <lineage>
        <taxon>Bacteria</taxon>
        <taxon>Bacillati</taxon>
        <taxon>Bacillota</taxon>
        <taxon>Bacilli</taxon>
        <taxon>Bacillales</taxon>
        <taxon>Paenibacillaceae</taxon>
        <taxon>Paenibacillus</taxon>
    </lineage>
</organism>
<evidence type="ECO:0000313" key="2">
    <source>
        <dbReference type="Proteomes" id="UP001057877"/>
    </source>
</evidence>
<protein>
    <recommendedName>
        <fullName evidence="3">HEAT repeat domain-containing protein</fullName>
    </recommendedName>
</protein>
<dbReference type="EMBL" id="CP091430">
    <property type="protein sequence ID" value="UVI33789.1"/>
    <property type="molecule type" value="Genomic_DNA"/>
</dbReference>
<dbReference type="InterPro" id="IPR016024">
    <property type="entry name" value="ARM-type_fold"/>
</dbReference>
<proteinExistence type="predicted"/>
<keyword evidence="2" id="KW-1185">Reference proteome</keyword>
<evidence type="ECO:0000313" key="1">
    <source>
        <dbReference type="EMBL" id="UVI33789.1"/>
    </source>
</evidence>
<evidence type="ECO:0008006" key="3">
    <source>
        <dbReference type="Google" id="ProtNLM"/>
    </source>
</evidence>
<accession>A0ABY5SIH9</accession>
<dbReference type="Proteomes" id="UP001057877">
    <property type="component" value="Chromosome"/>
</dbReference>
<name>A0ABY5SIH9_9BACL</name>
<sequence length="185" mass="21755">MDHAAAQTMMDKLRSQDREVQNEAYYAAMEQTKEQVDWAYDIWDELKQDLTHPDNHNRSIASQLLCNLAKSDPEGRIFDDFAALMEVTKDKRFVTARHCLQSLWKIGMAGQPQKQLVMNGLADRYRNCMEEKNGTLIRFDIIQGLWNLYQYEPDESVKQLALDLIETEEDIKYRKKYAAVWRKSK</sequence>
<reference evidence="1" key="1">
    <citation type="submission" date="2022-01" db="EMBL/GenBank/DDBJ databases">
        <title>Paenibacillus spongiae sp. nov., isolated from marine sponge.</title>
        <authorList>
            <person name="Li Z."/>
            <person name="Zhang M."/>
        </authorList>
    </citation>
    <scope>NUCLEOTIDE SEQUENCE</scope>
    <source>
        <strain evidence="1">PHS-Z3</strain>
    </source>
</reference>
<dbReference type="SUPFAM" id="SSF48371">
    <property type="entry name" value="ARM repeat"/>
    <property type="match status" value="1"/>
</dbReference>
<gene>
    <name evidence="1" type="ORF">L1F29_28740</name>
</gene>
<dbReference type="InterPro" id="IPR011989">
    <property type="entry name" value="ARM-like"/>
</dbReference>
<dbReference type="Gene3D" id="1.25.10.10">
    <property type="entry name" value="Leucine-rich Repeat Variant"/>
    <property type="match status" value="1"/>
</dbReference>